<dbReference type="SUPFAM" id="SSF56112">
    <property type="entry name" value="Protein kinase-like (PK-like)"/>
    <property type="match status" value="1"/>
</dbReference>
<keyword evidence="3" id="KW-1185">Reference proteome</keyword>
<reference evidence="2 3" key="1">
    <citation type="submission" date="2021-07" db="EMBL/GenBank/DDBJ databases">
        <title>Paenibacillus radiodurans sp. nov., isolated from the southeastern edge of Tengger Desert.</title>
        <authorList>
            <person name="Zhang G."/>
        </authorList>
    </citation>
    <scope>NUCLEOTIDE SEQUENCE [LARGE SCALE GENOMIC DNA]</scope>
    <source>
        <strain evidence="2 3">CCM 7311</strain>
    </source>
</reference>
<evidence type="ECO:0000259" key="1">
    <source>
        <dbReference type="Pfam" id="PF01636"/>
    </source>
</evidence>
<feature type="domain" description="Aminoglycoside phosphotransferase" evidence="1">
    <location>
        <begin position="4"/>
        <end position="127"/>
    </location>
</feature>
<accession>A0ABS7CE14</accession>
<protein>
    <submittedName>
        <fullName evidence="2">Phosphotransferase</fullName>
    </submittedName>
</protein>
<evidence type="ECO:0000313" key="2">
    <source>
        <dbReference type="EMBL" id="MBW7459176.1"/>
    </source>
</evidence>
<dbReference type="EMBL" id="JAHZIK010001516">
    <property type="protein sequence ID" value="MBW7459176.1"/>
    <property type="molecule type" value="Genomic_DNA"/>
</dbReference>
<proteinExistence type="predicted"/>
<sequence>HKWLRSVPPLDKPAWKPDKDAYLKEWQDNWEKAQAAEDKIVMEWLRRSQAIVWSLDFRMFESSTTGWLHWDLWVDNMVLNEHGLAGIVDFDRMSMAYQEIDVARAVLSGALRDGRMRMEAARAFMDGYREQLEVPQGTLTRGMRMLYLIESLWWLRTEVRTESGLRGLLGRFIEEIHWIEDHWTSLSEQLDTV</sequence>
<name>A0ABS7CE14_9BACL</name>
<dbReference type="InterPro" id="IPR002575">
    <property type="entry name" value="Aminoglycoside_PTrfase"/>
</dbReference>
<feature type="non-terminal residue" evidence="2">
    <location>
        <position position="1"/>
    </location>
</feature>
<evidence type="ECO:0000313" key="3">
    <source>
        <dbReference type="Proteomes" id="UP001519887"/>
    </source>
</evidence>
<dbReference type="InterPro" id="IPR011009">
    <property type="entry name" value="Kinase-like_dom_sf"/>
</dbReference>
<comment type="caution">
    <text evidence="2">The sequence shown here is derived from an EMBL/GenBank/DDBJ whole genome shotgun (WGS) entry which is preliminary data.</text>
</comment>
<dbReference type="Gene3D" id="3.90.1200.10">
    <property type="match status" value="1"/>
</dbReference>
<dbReference type="Proteomes" id="UP001519887">
    <property type="component" value="Unassembled WGS sequence"/>
</dbReference>
<organism evidence="2 3">
    <name type="scientific">Paenibacillus sepulcri</name>
    <dbReference type="NCBI Taxonomy" id="359917"/>
    <lineage>
        <taxon>Bacteria</taxon>
        <taxon>Bacillati</taxon>
        <taxon>Bacillota</taxon>
        <taxon>Bacilli</taxon>
        <taxon>Bacillales</taxon>
        <taxon>Paenibacillaceae</taxon>
        <taxon>Paenibacillus</taxon>
    </lineage>
</organism>
<gene>
    <name evidence="2" type="ORF">K0U00_34510</name>
</gene>
<dbReference type="Pfam" id="PF01636">
    <property type="entry name" value="APH"/>
    <property type="match status" value="1"/>
</dbReference>